<dbReference type="SUPFAM" id="SSF51261">
    <property type="entry name" value="Duplicated hybrid motif"/>
    <property type="match status" value="1"/>
</dbReference>
<keyword evidence="6" id="KW-1185">Reference proteome</keyword>
<feature type="signal peptide" evidence="3">
    <location>
        <begin position="1"/>
        <end position="20"/>
    </location>
</feature>
<evidence type="ECO:0000313" key="5">
    <source>
        <dbReference type="EMBL" id="SER66775.1"/>
    </source>
</evidence>
<feature type="chain" id="PRO_5039010809" evidence="3">
    <location>
        <begin position="21"/>
        <end position="206"/>
    </location>
</feature>
<reference evidence="6" key="1">
    <citation type="submission" date="2016-10" db="EMBL/GenBank/DDBJ databases">
        <authorList>
            <person name="Varghese N."/>
            <person name="Submissions S."/>
        </authorList>
    </citation>
    <scope>NUCLEOTIDE SEQUENCE [LARGE SCALE GENOMIC DNA]</scope>
    <source>
        <strain evidence="6">CGMCC 1.6963</strain>
    </source>
</reference>
<organism evidence="5 6">
    <name type="scientific">Pedococcus cremeus</name>
    <dbReference type="NCBI Taxonomy" id="587636"/>
    <lineage>
        <taxon>Bacteria</taxon>
        <taxon>Bacillati</taxon>
        <taxon>Actinomycetota</taxon>
        <taxon>Actinomycetes</taxon>
        <taxon>Micrococcales</taxon>
        <taxon>Intrasporangiaceae</taxon>
        <taxon>Pedococcus</taxon>
    </lineage>
</organism>
<dbReference type="CDD" id="cd12797">
    <property type="entry name" value="M23_peptidase"/>
    <property type="match status" value="1"/>
</dbReference>
<evidence type="ECO:0000256" key="3">
    <source>
        <dbReference type="SAM" id="SignalP"/>
    </source>
</evidence>
<dbReference type="InterPro" id="IPR011055">
    <property type="entry name" value="Dup_hybrid_motif"/>
</dbReference>
<dbReference type="Proteomes" id="UP000199019">
    <property type="component" value="Unassembled WGS sequence"/>
</dbReference>
<feature type="region of interest" description="Disordered" evidence="2">
    <location>
        <begin position="22"/>
        <end position="60"/>
    </location>
</feature>
<evidence type="ECO:0000256" key="1">
    <source>
        <dbReference type="ARBA" id="ARBA00022729"/>
    </source>
</evidence>
<feature type="domain" description="M23ase beta-sheet core" evidence="4">
    <location>
        <begin position="96"/>
        <end position="189"/>
    </location>
</feature>
<name>A0A1H9R2P1_9MICO</name>
<evidence type="ECO:0000313" key="6">
    <source>
        <dbReference type="Proteomes" id="UP000199019"/>
    </source>
</evidence>
<feature type="compositionally biased region" description="Low complexity" evidence="2">
    <location>
        <begin position="30"/>
        <end position="39"/>
    </location>
</feature>
<dbReference type="InterPro" id="IPR050570">
    <property type="entry name" value="Cell_wall_metabolism_enzyme"/>
</dbReference>
<keyword evidence="1 3" id="KW-0732">Signal</keyword>
<dbReference type="STRING" id="587636.SAMN05216199_0834"/>
<sequence>MVSLAPALLPVAALTLGVTAMSPPTPDPVSPSSAPATAAPVPPSTRTPTPPAISSPAAGGAARSVDVLRQRWQWPLAPEPTVARRFERPASTWGPGHRGVDLSATSGQPVLAVAAGRVVHVGVIAGRGTVSVLHAGGVRTTYEPLTPRVHRGQVVRAGQVIGLVDGSAASHCAGCLHLGALRGRVYLDPLALLRPGHVVLLPLGTG</sequence>
<dbReference type="PANTHER" id="PTHR21666">
    <property type="entry name" value="PEPTIDASE-RELATED"/>
    <property type="match status" value="1"/>
</dbReference>
<dbReference type="AlphaFoldDB" id="A0A1H9R2P1"/>
<proteinExistence type="predicted"/>
<gene>
    <name evidence="5" type="ORF">SAMN05216199_0834</name>
</gene>
<dbReference type="Gene3D" id="2.70.70.10">
    <property type="entry name" value="Glucose Permease (Domain IIA)"/>
    <property type="match status" value="1"/>
</dbReference>
<accession>A0A1H9R2P1</accession>
<dbReference type="InterPro" id="IPR016047">
    <property type="entry name" value="M23ase_b-sheet_dom"/>
</dbReference>
<dbReference type="PANTHER" id="PTHR21666:SF289">
    <property type="entry name" value="L-ALA--D-GLU ENDOPEPTIDASE"/>
    <property type="match status" value="1"/>
</dbReference>
<dbReference type="Pfam" id="PF01551">
    <property type="entry name" value="Peptidase_M23"/>
    <property type="match status" value="1"/>
</dbReference>
<evidence type="ECO:0000259" key="4">
    <source>
        <dbReference type="Pfam" id="PF01551"/>
    </source>
</evidence>
<evidence type="ECO:0000256" key="2">
    <source>
        <dbReference type="SAM" id="MobiDB-lite"/>
    </source>
</evidence>
<feature type="compositionally biased region" description="Pro residues" evidence="2">
    <location>
        <begin position="40"/>
        <end position="53"/>
    </location>
</feature>
<dbReference type="EMBL" id="FOHB01000001">
    <property type="protein sequence ID" value="SER66775.1"/>
    <property type="molecule type" value="Genomic_DNA"/>
</dbReference>
<protein>
    <submittedName>
        <fullName evidence="5">Peptidase family M23</fullName>
    </submittedName>
</protein>
<dbReference type="GO" id="GO:0004222">
    <property type="term" value="F:metalloendopeptidase activity"/>
    <property type="evidence" value="ECO:0007669"/>
    <property type="project" value="TreeGrafter"/>
</dbReference>